<accession>A0ACC2K2M6</accession>
<protein>
    <submittedName>
        <fullName evidence="1">Uncharacterized protein</fullName>
    </submittedName>
</protein>
<proteinExistence type="predicted"/>
<gene>
    <name evidence="1" type="ORF">MRB53_034748</name>
</gene>
<evidence type="ECO:0000313" key="2">
    <source>
        <dbReference type="Proteomes" id="UP001234297"/>
    </source>
</evidence>
<evidence type="ECO:0000313" key="1">
    <source>
        <dbReference type="EMBL" id="KAJ8615376.1"/>
    </source>
</evidence>
<organism evidence="1 2">
    <name type="scientific">Persea americana</name>
    <name type="common">Avocado</name>
    <dbReference type="NCBI Taxonomy" id="3435"/>
    <lineage>
        <taxon>Eukaryota</taxon>
        <taxon>Viridiplantae</taxon>
        <taxon>Streptophyta</taxon>
        <taxon>Embryophyta</taxon>
        <taxon>Tracheophyta</taxon>
        <taxon>Spermatophyta</taxon>
        <taxon>Magnoliopsida</taxon>
        <taxon>Magnoliidae</taxon>
        <taxon>Laurales</taxon>
        <taxon>Lauraceae</taxon>
        <taxon>Persea</taxon>
    </lineage>
</organism>
<comment type="caution">
    <text evidence="1">The sequence shown here is derived from an EMBL/GenBank/DDBJ whole genome shotgun (WGS) entry which is preliminary data.</text>
</comment>
<keyword evidence="2" id="KW-1185">Reference proteome</keyword>
<dbReference type="Proteomes" id="UP001234297">
    <property type="component" value="Chromosome 12"/>
</dbReference>
<sequence length="407" mass="45781">MASLHSPSPPPSFSSSEKEEEGEESASQSSETSYFIKPHQDLNRTLLPKSTEEDDEEEEEEEDPEEDPEEDDLQNQKALVLKADDDPEEESGESGFPSGSEAKLAVAVLSHGAPNPNIQPISSIGASRIKKSVSKPLLLESAKRSAQKRTAAAAAPPEQTDMDSEDRRQKKRLNADAQEHLPTDEEDSKKGGLRNEGDEVKEEAAVDRKLHPFQRIWSPKDEIAVLTAMIKYLRDPSGNSSDKAAFHAFVRERVRMDVTRSQVGDKVRRFKKKFLKRVNNAVSRGKEPAFSNEHERLVYELSKQIWGDNGLEPDNCPEIKDGGGINATKDEVKNTAGALYPYLIESLQSSGVKELGEFDLDRVLKLIDHSQAKEWNERWMDIRSKERNIYMERLTLVHQQIHAHFVS</sequence>
<dbReference type="EMBL" id="CM056820">
    <property type="protein sequence ID" value="KAJ8615376.1"/>
    <property type="molecule type" value="Genomic_DNA"/>
</dbReference>
<reference evidence="1 2" key="1">
    <citation type="journal article" date="2022" name="Hortic Res">
        <title>A haplotype resolved chromosomal level avocado genome allows analysis of novel avocado genes.</title>
        <authorList>
            <person name="Nath O."/>
            <person name="Fletcher S.J."/>
            <person name="Hayward A."/>
            <person name="Shaw L.M."/>
            <person name="Masouleh A.K."/>
            <person name="Furtado A."/>
            <person name="Henry R.J."/>
            <person name="Mitter N."/>
        </authorList>
    </citation>
    <scope>NUCLEOTIDE SEQUENCE [LARGE SCALE GENOMIC DNA]</scope>
    <source>
        <strain evidence="2">cv. Hass</strain>
    </source>
</reference>
<name>A0ACC2K2M6_PERAE</name>